<sequence>MTITAALSATLEALLNQAIHLDPETPARLTPMHGKVIRLDLLGMGAPLYLIPDPNGIQVLNDYEGQADCSLRGSPFDLMRMRGTRKSADQLFKGTVEIEGDTALAQQFGALLADLDIDWEEQLSRVTGDIAAHEIGKLVKSAISWGRSVNRTTEQNLQEYLQEELRLLPSRHEISTFLDEIDRLRDDADRLEARVQRLRQHLDDKDKAS</sequence>
<comment type="similarity">
    <text evidence="1">Belongs to the UbiJ family.</text>
</comment>
<comment type="function">
    <text evidence="1">Required for ubiquinone (coenzyme Q) biosynthesis. Binds hydrophobic ubiquinone biosynthetic intermediates via its SCP2 domain and is essential for the stability of the Ubi complex. May constitute a docking platform where Ubi enzymes assemble and access their SCP2-bound polyprenyl substrates.</text>
</comment>
<gene>
    <name evidence="1" type="primary">ubiJ</name>
    <name evidence="4" type="ORF">CODIS_02970</name>
</gene>
<dbReference type="Gene3D" id="3.30.1050.10">
    <property type="entry name" value="SCP2 sterol-binding domain"/>
    <property type="match status" value="1"/>
</dbReference>
<evidence type="ECO:0000256" key="2">
    <source>
        <dbReference type="SAM" id="Coils"/>
    </source>
</evidence>
<feature type="coiled-coil region" evidence="2">
    <location>
        <begin position="174"/>
        <end position="208"/>
    </location>
</feature>
<dbReference type="SUPFAM" id="SSF55718">
    <property type="entry name" value="SCP-like"/>
    <property type="match status" value="1"/>
</dbReference>
<dbReference type="HAMAP" id="MF_02215">
    <property type="entry name" value="UbiJ"/>
    <property type="match status" value="1"/>
</dbReference>
<dbReference type="Pfam" id="PF02036">
    <property type="entry name" value="SCP2"/>
    <property type="match status" value="1"/>
</dbReference>
<proteinExistence type="inferred from homology"/>
<comment type="pathway">
    <text evidence="1">Cofactor biosynthesis; ubiquinone biosynthesis.</text>
</comment>
<comment type="caution">
    <text evidence="4">The sequence shown here is derived from an EMBL/GenBank/DDBJ whole genome shotgun (WGS) entry which is preliminary data.</text>
</comment>
<keyword evidence="1" id="KW-0963">Cytoplasm</keyword>
<dbReference type="EMBL" id="MARB01000002">
    <property type="protein sequence ID" value="ODJ89198.1"/>
    <property type="molecule type" value="Genomic_DNA"/>
</dbReference>
<dbReference type="PANTHER" id="PTHR38693">
    <property type="entry name" value="UBIQUINONE BIOSYNTHESIS PROTEIN UBIJ"/>
    <property type="match status" value="1"/>
</dbReference>
<reference evidence="4 5" key="1">
    <citation type="submission" date="2016-06" db="EMBL/GenBank/DDBJ databases">
        <title>Genome sequence of endosymbiont of Candidatus Endolucinida thiodiazotropha.</title>
        <authorList>
            <person name="Poehlein A."/>
            <person name="Koenig S."/>
            <person name="Heiden S.E."/>
            <person name="Thuermer A."/>
            <person name="Voget S."/>
            <person name="Daniel R."/>
            <person name="Markert S."/>
            <person name="Gros O."/>
            <person name="Schweder T."/>
        </authorList>
    </citation>
    <scope>NUCLEOTIDE SEQUENCE [LARGE SCALE GENOMIC DNA]</scope>
    <source>
        <strain evidence="4 5">COS</strain>
    </source>
</reference>
<name>A0A7Z0VPF7_9GAMM</name>
<comment type="subcellular location">
    <subcellularLocation>
        <location evidence="1">Cytoplasm</location>
    </subcellularLocation>
</comment>
<dbReference type="UniPathway" id="UPA00232"/>
<feature type="domain" description="SCP2" evidence="3">
    <location>
        <begin position="15"/>
        <end position="112"/>
    </location>
</feature>
<dbReference type="RefSeq" id="WP_069120951.1">
    <property type="nucleotide sequence ID" value="NZ_MARB01000002.1"/>
</dbReference>
<keyword evidence="5" id="KW-1185">Reference proteome</keyword>
<accession>A0A7Z0VPF7</accession>
<dbReference type="InterPro" id="IPR003033">
    <property type="entry name" value="SCP2_sterol-bd_dom"/>
</dbReference>
<dbReference type="InterPro" id="IPR038989">
    <property type="entry name" value="UbiJ"/>
</dbReference>
<protein>
    <recommendedName>
        <fullName evidence="1">Ubiquinone biosynthesis accessory factor UbiJ</fullName>
    </recommendedName>
</protein>
<dbReference type="PANTHER" id="PTHR38693:SF1">
    <property type="entry name" value="UBIQUINONE BIOSYNTHESIS ACCESSORY FACTOR UBIJ"/>
    <property type="match status" value="1"/>
</dbReference>
<keyword evidence="2" id="KW-0175">Coiled coil</keyword>
<dbReference type="InterPro" id="IPR036527">
    <property type="entry name" value="SCP2_sterol-bd_dom_sf"/>
</dbReference>
<evidence type="ECO:0000256" key="1">
    <source>
        <dbReference type="HAMAP-Rule" id="MF_02215"/>
    </source>
</evidence>
<dbReference type="GO" id="GO:0006744">
    <property type="term" value="P:ubiquinone biosynthetic process"/>
    <property type="evidence" value="ECO:0007669"/>
    <property type="project" value="UniProtKB-UniRule"/>
</dbReference>
<dbReference type="Proteomes" id="UP000094769">
    <property type="component" value="Unassembled WGS sequence"/>
</dbReference>
<keyword evidence="1" id="KW-0831">Ubiquinone biosynthesis</keyword>
<evidence type="ECO:0000313" key="5">
    <source>
        <dbReference type="Proteomes" id="UP000094769"/>
    </source>
</evidence>
<dbReference type="GO" id="GO:0005737">
    <property type="term" value="C:cytoplasm"/>
    <property type="evidence" value="ECO:0007669"/>
    <property type="project" value="UniProtKB-SubCell"/>
</dbReference>
<organism evidence="4 5">
    <name type="scientific">Candidatus Thiodiazotropha endolucinida</name>
    <dbReference type="NCBI Taxonomy" id="1655433"/>
    <lineage>
        <taxon>Bacteria</taxon>
        <taxon>Pseudomonadati</taxon>
        <taxon>Pseudomonadota</taxon>
        <taxon>Gammaproteobacteria</taxon>
        <taxon>Chromatiales</taxon>
        <taxon>Sedimenticolaceae</taxon>
        <taxon>Candidatus Thiodiazotropha</taxon>
    </lineage>
</organism>
<evidence type="ECO:0000259" key="3">
    <source>
        <dbReference type="Pfam" id="PF02036"/>
    </source>
</evidence>
<evidence type="ECO:0000313" key="4">
    <source>
        <dbReference type="EMBL" id="ODJ89198.1"/>
    </source>
</evidence>
<dbReference type="AlphaFoldDB" id="A0A7Z0VPF7"/>
<dbReference type="OrthoDB" id="9796077at2"/>